<accession>A0AA35WL11</accession>
<evidence type="ECO:0000313" key="2">
    <source>
        <dbReference type="EMBL" id="CAI8025373.1"/>
    </source>
</evidence>
<dbReference type="Proteomes" id="UP001174909">
    <property type="component" value="Unassembled WGS sequence"/>
</dbReference>
<feature type="non-terminal residue" evidence="2">
    <location>
        <position position="305"/>
    </location>
</feature>
<keyword evidence="1" id="KW-0812">Transmembrane</keyword>
<evidence type="ECO:0000256" key="1">
    <source>
        <dbReference type="SAM" id="Phobius"/>
    </source>
</evidence>
<dbReference type="EMBL" id="CASHTH010002143">
    <property type="protein sequence ID" value="CAI8025373.1"/>
    <property type="molecule type" value="Genomic_DNA"/>
</dbReference>
<proteinExistence type="predicted"/>
<gene>
    <name evidence="2" type="ORF">GBAR_LOCUS14660</name>
</gene>
<keyword evidence="3" id="KW-1185">Reference proteome</keyword>
<reference evidence="2" key="1">
    <citation type="submission" date="2023-03" db="EMBL/GenBank/DDBJ databases">
        <authorList>
            <person name="Steffen K."/>
            <person name="Cardenas P."/>
        </authorList>
    </citation>
    <scope>NUCLEOTIDE SEQUENCE</scope>
</reference>
<comment type="caution">
    <text evidence="2">The sequence shown here is derived from an EMBL/GenBank/DDBJ whole genome shotgun (WGS) entry which is preliminary data.</text>
</comment>
<keyword evidence="1" id="KW-0472">Membrane</keyword>
<feature type="transmembrane region" description="Helical" evidence="1">
    <location>
        <begin position="268"/>
        <end position="296"/>
    </location>
</feature>
<name>A0AA35WL11_GEOBA</name>
<protein>
    <submittedName>
        <fullName evidence="2">Uncharacterized protein</fullName>
    </submittedName>
</protein>
<organism evidence="2 3">
    <name type="scientific">Geodia barretti</name>
    <name type="common">Barrett's horny sponge</name>
    <dbReference type="NCBI Taxonomy" id="519541"/>
    <lineage>
        <taxon>Eukaryota</taxon>
        <taxon>Metazoa</taxon>
        <taxon>Porifera</taxon>
        <taxon>Demospongiae</taxon>
        <taxon>Heteroscleromorpha</taxon>
        <taxon>Tetractinellida</taxon>
        <taxon>Astrophorina</taxon>
        <taxon>Geodiidae</taxon>
        <taxon>Geodia</taxon>
    </lineage>
</organism>
<dbReference type="AlphaFoldDB" id="A0AA35WL11"/>
<evidence type="ECO:0000313" key="3">
    <source>
        <dbReference type="Proteomes" id="UP001174909"/>
    </source>
</evidence>
<keyword evidence="1" id="KW-1133">Transmembrane helix</keyword>
<sequence length="305" mass="33839">TTTARLTVLCGLYTDDQPTITLCPRDTNLILIECDVTDGVFLDWEFTPLGNPVSFTPEDEVGQVIDRSPISITLKSRVSSGGETTYKSEFKAFSNELRSTLLQLKRTSVEVSCVASSSVKDTVSLIVQEKQRPTISNAILVENELTITWTSEIYDIAIIAVVVENAQRNFQKTTFVEWNEMEESVIVDPAVPYNVTVVVYDRCRESHTSDIFHVHPGIETTSTEAGSISSLMRLGAELNPSQTEYASTPSQTFVFPSSQPECDNRDGIIITLAVLLVIAFLIGITPLGFVGFIFLWKRRNSLQQL</sequence>